<evidence type="ECO:0000256" key="3">
    <source>
        <dbReference type="ARBA" id="ARBA00022722"/>
    </source>
</evidence>
<dbReference type="AlphaFoldDB" id="A0A127PFU5"/>
<evidence type="ECO:0000256" key="7">
    <source>
        <dbReference type="ARBA" id="ARBA00023016"/>
    </source>
</evidence>
<comment type="similarity">
    <text evidence="1">Belongs to the HicA mRNA interferase family.</text>
</comment>
<evidence type="ECO:0000256" key="2">
    <source>
        <dbReference type="ARBA" id="ARBA00022649"/>
    </source>
</evidence>
<evidence type="ECO:0000313" key="8">
    <source>
        <dbReference type="EMBL" id="AMO96603.1"/>
    </source>
</evidence>
<name>A0A127PFU5_9BURK</name>
<keyword evidence="7" id="KW-0346">Stress response</keyword>
<evidence type="ECO:0000256" key="5">
    <source>
        <dbReference type="ARBA" id="ARBA00022801"/>
    </source>
</evidence>
<dbReference type="Proteomes" id="UP000072421">
    <property type="component" value="Chromosome"/>
</dbReference>
<sequence>MSSADIIKQLKAAGWKHVSTRGSHHKYRHPVTGKSVIVPHPKKDLALGTTESILKHAGLK</sequence>
<dbReference type="Pfam" id="PF07927">
    <property type="entry name" value="HicA_toxin"/>
    <property type="match status" value="1"/>
</dbReference>
<reference evidence="8 9" key="1">
    <citation type="submission" date="2015-11" db="EMBL/GenBank/DDBJ databases">
        <title>Exploring the genomic traits of fungus-feeding bacterial genus Collimonas.</title>
        <authorList>
            <person name="Song C."/>
            <person name="Schmidt R."/>
            <person name="de Jager V."/>
            <person name="Krzyzanowska D."/>
            <person name="Jongedijk E."/>
            <person name="Cankar K."/>
            <person name="Beekwilder J."/>
            <person name="van Veen A."/>
            <person name="de Boer W."/>
            <person name="van Veen J.A."/>
            <person name="Garbeva P."/>
        </authorList>
    </citation>
    <scope>NUCLEOTIDE SEQUENCE [LARGE SCALE GENOMIC DNA]</scope>
    <source>
        <strain evidence="8 9">Ter6</strain>
    </source>
</reference>
<evidence type="ECO:0000256" key="4">
    <source>
        <dbReference type="ARBA" id="ARBA00022759"/>
    </source>
</evidence>
<dbReference type="OrthoDB" id="9811409at2"/>
<evidence type="ECO:0000256" key="6">
    <source>
        <dbReference type="ARBA" id="ARBA00022884"/>
    </source>
</evidence>
<keyword evidence="6" id="KW-0694">RNA-binding</keyword>
<dbReference type="GO" id="GO:0016787">
    <property type="term" value="F:hydrolase activity"/>
    <property type="evidence" value="ECO:0007669"/>
    <property type="project" value="UniProtKB-KW"/>
</dbReference>
<organism evidence="8">
    <name type="scientific">Collimonas fungivorans</name>
    <dbReference type="NCBI Taxonomy" id="158899"/>
    <lineage>
        <taxon>Bacteria</taxon>
        <taxon>Pseudomonadati</taxon>
        <taxon>Pseudomonadota</taxon>
        <taxon>Betaproteobacteria</taxon>
        <taxon>Burkholderiales</taxon>
        <taxon>Oxalobacteraceae</taxon>
        <taxon>Collimonas</taxon>
    </lineage>
</organism>
<keyword evidence="3" id="KW-0540">Nuclease</keyword>
<proteinExistence type="inferred from homology"/>
<gene>
    <name evidence="8" type="ORF">CFter6_3988</name>
</gene>
<dbReference type="SUPFAM" id="SSF54786">
    <property type="entry name" value="YcfA/nrd intein domain"/>
    <property type="match status" value="1"/>
</dbReference>
<dbReference type="GO" id="GO:0004519">
    <property type="term" value="F:endonuclease activity"/>
    <property type="evidence" value="ECO:0007669"/>
    <property type="project" value="UniProtKB-KW"/>
</dbReference>
<dbReference type="RefSeq" id="WP_061541132.1">
    <property type="nucleotide sequence ID" value="NZ_CP013232.1"/>
</dbReference>
<keyword evidence="4" id="KW-0255">Endonuclease</keyword>
<evidence type="ECO:0000313" key="9">
    <source>
        <dbReference type="Proteomes" id="UP000072421"/>
    </source>
</evidence>
<protein>
    <submittedName>
        <fullName evidence="8">YcfA-like family protein</fullName>
    </submittedName>
</protein>
<dbReference type="GO" id="GO:0003729">
    <property type="term" value="F:mRNA binding"/>
    <property type="evidence" value="ECO:0007669"/>
    <property type="project" value="InterPro"/>
</dbReference>
<evidence type="ECO:0000256" key="1">
    <source>
        <dbReference type="ARBA" id="ARBA00006620"/>
    </source>
</evidence>
<dbReference type="PATRIC" id="fig|158899.10.peg.3956"/>
<keyword evidence="2" id="KW-1277">Toxin-antitoxin system</keyword>
<dbReference type="Gene3D" id="3.30.920.30">
    <property type="entry name" value="Hypothetical protein"/>
    <property type="match status" value="1"/>
</dbReference>
<dbReference type="EMBL" id="CP013232">
    <property type="protein sequence ID" value="AMO96603.1"/>
    <property type="molecule type" value="Genomic_DNA"/>
</dbReference>
<keyword evidence="5" id="KW-0378">Hydrolase</keyword>
<dbReference type="InterPro" id="IPR038570">
    <property type="entry name" value="HicA_sf"/>
</dbReference>
<dbReference type="InterPro" id="IPR012933">
    <property type="entry name" value="HicA_mRNA_interferase"/>
</dbReference>
<accession>A0A127PFU5</accession>